<feature type="domain" description="TFIIS N-terminal" evidence="3">
    <location>
        <begin position="41"/>
        <end position="117"/>
    </location>
</feature>
<evidence type="ECO:0000313" key="5">
    <source>
        <dbReference type="Ensembl" id="ENSSPAP00000014868.1"/>
    </source>
</evidence>
<dbReference type="Gene3D" id="1.10.472.30">
    <property type="entry name" value="Transcription elongation factor S-II, central domain"/>
    <property type="match status" value="1"/>
</dbReference>
<evidence type="ECO:0000256" key="2">
    <source>
        <dbReference type="SAM" id="MobiDB-lite"/>
    </source>
</evidence>
<dbReference type="GeneTree" id="ENSGT00940000162067"/>
<dbReference type="PROSITE" id="PS51321">
    <property type="entry name" value="TFIIS_CENTRAL"/>
    <property type="match status" value="1"/>
</dbReference>
<keyword evidence="1" id="KW-0539">Nucleus</keyword>
<name>A0A3B5A0W6_9TELE</name>
<organism evidence="5">
    <name type="scientific">Stegastes partitus</name>
    <name type="common">bicolor damselfish</name>
    <dbReference type="NCBI Taxonomy" id="144197"/>
    <lineage>
        <taxon>Eukaryota</taxon>
        <taxon>Metazoa</taxon>
        <taxon>Chordata</taxon>
        <taxon>Craniata</taxon>
        <taxon>Vertebrata</taxon>
        <taxon>Euteleostomi</taxon>
        <taxon>Actinopterygii</taxon>
        <taxon>Neopterygii</taxon>
        <taxon>Teleostei</taxon>
        <taxon>Neoteleostei</taxon>
        <taxon>Acanthomorphata</taxon>
        <taxon>Ovalentaria</taxon>
        <taxon>Pomacentridae</taxon>
        <taxon>Stegastes</taxon>
    </lineage>
</organism>
<gene>
    <name evidence="5" type="primary">TCEANC</name>
</gene>
<dbReference type="InterPro" id="IPR003618">
    <property type="entry name" value="TFIIS_cen_dom"/>
</dbReference>
<protein>
    <submittedName>
        <fullName evidence="5">Transcription elongation factor A N-terminal and central domain containing</fullName>
    </submittedName>
</protein>
<proteinExistence type="predicted"/>
<evidence type="ECO:0000256" key="1">
    <source>
        <dbReference type="PROSITE-ProRule" id="PRU00649"/>
    </source>
</evidence>
<dbReference type="SUPFAM" id="SSF47676">
    <property type="entry name" value="Conserved domain common to transcription factors TFIIS, elongin A, CRSP70"/>
    <property type="match status" value="1"/>
</dbReference>
<dbReference type="InterPro" id="IPR036575">
    <property type="entry name" value="TFIIS_cen_dom_sf"/>
</dbReference>
<dbReference type="AlphaFoldDB" id="A0A3B5A0W6"/>
<evidence type="ECO:0000259" key="4">
    <source>
        <dbReference type="PROSITE" id="PS51321"/>
    </source>
</evidence>
<dbReference type="InterPro" id="IPR017923">
    <property type="entry name" value="TFIIS_N"/>
</dbReference>
<dbReference type="InterPro" id="IPR035100">
    <property type="entry name" value="TF_IIS-typ"/>
</dbReference>
<dbReference type="PANTHER" id="PTHR11477">
    <property type="entry name" value="TRANSCRIPTION FACTOR S-II ZINC FINGER DOMAIN-CONTAINING PROTEIN"/>
    <property type="match status" value="1"/>
</dbReference>
<dbReference type="Pfam" id="PF08711">
    <property type="entry name" value="Med26"/>
    <property type="match status" value="1"/>
</dbReference>
<dbReference type="InterPro" id="IPR035441">
    <property type="entry name" value="TFIIS/LEDGF_dom_sf"/>
</dbReference>
<feature type="region of interest" description="Disordered" evidence="2">
    <location>
        <begin position="117"/>
        <end position="149"/>
    </location>
</feature>
<dbReference type="Gene3D" id="1.20.930.10">
    <property type="entry name" value="Conserved domain common to transcription factors TFIIS, elongin A, CRSP70"/>
    <property type="match status" value="1"/>
</dbReference>
<dbReference type="PIRSF" id="PIRSF006704">
    <property type="entry name" value="TF_IIS"/>
    <property type="match status" value="1"/>
</dbReference>
<dbReference type="Gene3D" id="2.20.25.10">
    <property type="match status" value="1"/>
</dbReference>
<dbReference type="STRING" id="144197.ENSSPAP00000014868"/>
<dbReference type="SMART" id="SM00510">
    <property type="entry name" value="TFS2M"/>
    <property type="match status" value="1"/>
</dbReference>
<dbReference type="Ensembl" id="ENSSPAT00000015110.1">
    <property type="protein sequence ID" value="ENSSPAP00000014868.1"/>
    <property type="gene ID" value="ENSSPAG00000011216.1"/>
</dbReference>
<dbReference type="GO" id="GO:0006351">
    <property type="term" value="P:DNA-templated transcription"/>
    <property type="evidence" value="ECO:0007669"/>
    <property type="project" value="InterPro"/>
</dbReference>
<dbReference type="PROSITE" id="PS51319">
    <property type="entry name" value="TFIIS_N"/>
    <property type="match status" value="1"/>
</dbReference>
<dbReference type="GO" id="GO:0005634">
    <property type="term" value="C:nucleus"/>
    <property type="evidence" value="ECO:0007669"/>
    <property type="project" value="UniProtKB-SubCell"/>
</dbReference>
<dbReference type="SUPFAM" id="SSF57783">
    <property type="entry name" value="Zinc beta-ribbon"/>
    <property type="match status" value="1"/>
</dbReference>
<dbReference type="PANTHER" id="PTHR11477:SF7">
    <property type="entry name" value="TRANSCRIPTION ELONGATION FACTOR A N-TERMINAL AND CENTRAL DOMAIN-CONTAINING PROTEIN"/>
    <property type="match status" value="1"/>
</dbReference>
<evidence type="ECO:0000259" key="3">
    <source>
        <dbReference type="PROSITE" id="PS51319"/>
    </source>
</evidence>
<dbReference type="SUPFAM" id="SSF46942">
    <property type="entry name" value="Elongation factor TFIIS domain 2"/>
    <property type="match status" value="1"/>
</dbReference>
<dbReference type="Pfam" id="PF07500">
    <property type="entry name" value="TFIIS_M"/>
    <property type="match status" value="1"/>
</dbReference>
<reference evidence="5" key="1">
    <citation type="submission" date="2023-09" db="UniProtKB">
        <authorList>
            <consortium name="Ensembl"/>
        </authorList>
    </citation>
    <scope>IDENTIFICATION</scope>
</reference>
<accession>A0A3B5A0W6</accession>
<comment type="subcellular location">
    <subcellularLocation>
        <location evidence="1">Nucleus</location>
    </subcellularLocation>
</comment>
<sequence length="348" mass="38678">MNNVLLTVTIHDVGLLPLKHRISYNTFSPFPRPCCTMDAKEIVRGALQMEKLNSERRFEDIMSLLADLDESHITAEQLETTDVVQLLYRILKTCSDSDVKKKVKSLLSKWKRQYSKDAKGGKCTEDPAELPPFRSDAGQTCDNKEENAAEQEAASLQAKSSLQTLTSASSDSVRTKCVELLLAALHPEPPDRDKAAELAGGIEQHIHELHNSNQVKYKACVRSKVANLRNPKSSHLRQGLLSGSLPPEAFARMSAEEMASQELRQLREEFSSRGVSERQLPQAIEGTQTQKIRCKRCGGSDCRVTQVSRGALFLPAWVRSSGPDDDAMTFVTCSGCGQQWYHSGWVCL</sequence>
<feature type="domain" description="TFIIS central" evidence="4">
    <location>
        <begin position="173"/>
        <end position="286"/>
    </location>
</feature>